<evidence type="ECO:0000313" key="1">
    <source>
        <dbReference type="EMBL" id="QKU34797.1"/>
    </source>
</evidence>
<protein>
    <submittedName>
        <fullName evidence="1">Uncharacterized protein</fullName>
    </submittedName>
</protein>
<name>A0A6N1NPV2_9VIRU</name>
<accession>A0A6N1NPV2</accession>
<reference evidence="1" key="2">
    <citation type="journal article" date="2018" name="Nat. Commun.">
        <title>Tailed giant Tupanvirus possesses the most complete translational apparatus of the known virosphere.</title>
        <authorList>
            <person name="Abrahao J."/>
            <person name="Silva L."/>
            <person name="Silva L.S."/>
            <person name="Khalil J.Y.B."/>
            <person name="Rodrigues R."/>
            <person name="Arantes T."/>
            <person name="Assis F."/>
            <person name="Boratto P."/>
            <person name="Andrade M."/>
            <person name="Kroon E.G."/>
            <person name="Ribeiro B."/>
            <person name="Bergier I."/>
            <person name="Seligmann H."/>
            <person name="Ghigo E."/>
            <person name="Colson P."/>
            <person name="Levasseur A."/>
            <person name="Kroemer G."/>
            <person name="Raoult D."/>
            <person name="La Scola B."/>
        </authorList>
    </citation>
    <scope>NUCLEOTIDE SEQUENCE [LARGE SCALE GENOMIC DNA]</scope>
    <source>
        <strain evidence="1">Soda lake</strain>
    </source>
</reference>
<dbReference type="KEGG" id="vg:80518210"/>
<reference evidence="1" key="1">
    <citation type="submission" date="2017-01" db="EMBL/GenBank/DDBJ databases">
        <authorList>
            <person name="Assis F.L."/>
            <person name="Abrahao J.S."/>
            <person name="Silva L."/>
            <person name="Khalil J.B."/>
            <person name="Rodrigues R."/>
            <person name="Silva L.S."/>
            <person name="Arantes T."/>
            <person name="Boratto P."/>
            <person name="Andrade M."/>
            <person name="Kroon E.G."/>
            <person name="Ribeiro B."/>
            <person name="Bergier I."/>
            <person name="Seligmann H."/>
            <person name="Ghigo E."/>
            <person name="Colson P."/>
            <person name="Levasseur A."/>
            <person name="Raoult D."/>
            <person name="Scola B.L."/>
        </authorList>
    </citation>
    <scope>NUCLEOTIDE SEQUENCE</scope>
    <source>
        <strain evidence="1">Soda lake</strain>
    </source>
</reference>
<dbReference type="GeneID" id="80518210"/>
<sequence>MDPFDLKVPNCMMTDIVAIMKYYDYKYKIIESSDDKIYCTKKNGITNYSCVEDFLLGEIFYKNKKNLHYYSLPNPNNEVCNFETTPMTIVENHPLLKHILDHPVYKRFIIKIHNYGTFIRFSENKVQRLYWNPPINAGIPLTAKEKDPIYELIFLMHDFGHFILPDIVPTGETNENSKKIYVNWRLLGESITVVLNEMILVNYLKDKVEFKQMMKLDFDKPYKLYQILKPIDLSNELDLHKLFYASYLYFCVRDPSGFLDLIDRDKNSNWAMIWNEFDQRYRPVAERGREWTESNFENIRVTSKSYEKWYHSIVQFKHFLEFKTIDDLPLNTNESMDNLQIMNNLFEYVFTNTLIPLFFNHSNTIYLPDFVKMKSFIRYMIGNLFLLINFETTFENFMSVLNRLKCMTITDIDQQITDIKQEYKIAVKKLYDYNLITINEYHNYKNIFIMIPPNIMKKDIY</sequence>
<proteinExistence type="predicted"/>
<organism evidence="1">
    <name type="scientific">Tupanvirus soda lake</name>
    <dbReference type="NCBI Taxonomy" id="2126985"/>
    <lineage>
        <taxon>Viruses</taxon>
        <taxon>Varidnaviria</taxon>
        <taxon>Bamfordvirae</taxon>
        <taxon>Nucleocytoviricota</taxon>
        <taxon>Megaviricetes</taxon>
        <taxon>Imitervirales</taxon>
        <taxon>Mimiviridae</taxon>
        <taxon>Megamimivirinae</taxon>
        <taxon>Tupanvirus</taxon>
        <taxon>Tupanvirus salinum</taxon>
    </lineage>
</organism>
<dbReference type="RefSeq" id="YP_010781446.1">
    <property type="nucleotide sequence ID" value="NC_075039.1"/>
</dbReference>
<dbReference type="EMBL" id="KY523104">
    <property type="protein sequence ID" value="QKU34797.1"/>
    <property type="molecule type" value="Genomic_DNA"/>
</dbReference>